<comment type="caution">
    <text evidence="1">The sequence shown here is derived from an EMBL/GenBank/DDBJ whole genome shotgun (WGS) entry which is preliminary data.</text>
</comment>
<protein>
    <submittedName>
        <fullName evidence="1">Uncharacterized protein</fullName>
    </submittedName>
</protein>
<accession>A0ABT7L693</accession>
<keyword evidence="2" id="KW-1185">Reference proteome</keyword>
<organism evidence="1 2">
    <name type="scientific">Aquibacillus rhizosphaerae</name>
    <dbReference type="NCBI Taxonomy" id="3051431"/>
    <lineage>
        <taxon>Bacteria</taxon>
        <taxon>Bacillati</taxon>
        <taxon>Bacillota</taxon>
        <taxon>Bacilli</taxon>
        <taxon>Bacillales</taxon>
        <taxon>Bacillaceae</taxon>
        <taxon>Aquibacillus</taxon>
    </lineage>
</organism>
<evidence type="ECO:0000313" key="1">
    <source>
        <dbReference type="EMBL" id="MDL4840742.1"/>
    </source>
</evidence>
<gene>
    <name evidence="1" type="ORF">QQS35_09800</name>
</gene>
<proteinExistence type="predicted"/>
<dbReference type="Proteomes" id="UP001235343">
    <property type="component" value="Unassembled WGS sequence"/>
</dbReference>
<evidence type="ECO:0000313" key="2">
    <source>
        <dbReference type="Proteomes" id="UP001235343"/>
    </source>
</evidence>
<reference evidence="1 2" key="1">
    <citation type="submission" date="2023-06" db="EMBL/GenBank/DDBJ databases">
        <title>Aquibacillus rhizosphaerae LR5S19.</title>
        <authorList>
            <person name="Sun J.-Q."/>
        </authorList>
    </citation>
    <scope>NUCLEOTIDE SEQUENCE [LARGE SCALE GENOMIC DNA]</scope>
    <source>
        <strain evidence="1 2">LR5S19</strain>
    </source>
</reference>
<dbReference type="EMBL" id="JASTZU010000034">
    <property type="protein sequence ID" value="MDL4840742.1"/>
    <property type="molecule type" value="Genomic_DNA"/>
</dbReference>
<name>A0ABT7L693_9BACI</name>
<sequence length="93" mass="10408">MEKYGFIIFLVFILFVVNGCGIMSTSPKITEEEVNAIVIEKYTGEIGKVEIVTITHKKGKYIVEWENTGNCESGVDHIDDQSGEYIKGENTIC</sequence>
<dbReference type="RefSeq" id="WP_285931881.1">
    <property type="nucleotide sequence ID" value="NZ_JASTZU010000034.1"/>
</dbReference>